<feature type="compositionally biased region" description="Basic and acidic residues" evidence="1">
    <location>
        <begin position="408"/>
        <end position="420"/>
    </location>
</feature>
<feature type="compositionally biased region" description="Pro residues" evidence="1">
    <location>
        <begin position="128"/>
        <end position="138"/>
    </location>
</feature>
<feature type="compositionally biased region" description="Low complexity" evidence="1">
    <location>
        <begin position="453"/>
        <end position="464"/>
    </location>
</feature>
<feature type="compositionally biased region" description="Low complexity" evidence="1">
    <location>
        <begin position="292"/>
        <end position="303"/>
    </location>
</feature>
<reference evidence="3 4" key="1">
    <citation type="submission" date="2024-08" db="EMBL/GenBank/DDBJ databases">
        <authorList>
            <person name="Cucini C."/>
            <person name="Frati F."/>
        </authorList>
    </citation>
    <scope>NUCLEOTIDE SEQUENCE [LARGE SCALE GENOMIC DNA]</scope>
</reference>
<feature type="compositionally biased region" description="Pro residues" evidence="1">
    <location>
        <begin position="272"/>
        <end position="291"/>
    </location>
</feature>
<protein>
    <recommendedName>
        <fullName evidence="2">Zasp-like motif domain-containing protein</fullName>
    </recommendedName>
</protein>
<feature type="compositionally biased region" description="Pro residues" evidence="1">
    <location>
        <begin position="518"/>
        <end position="529"/>
    </location>
</feature>
<organism evidence="3 4">
    <name type="scientific">Orchesella dallaii</name>
    <dbReference type="NCBI Taxonomy" id="48710"/>
    <lineage>
        <taxon>Eukaryota</taxon>
        <taxon>Metazoa</taxon>
        <taxon>Ecdysozoa</taxon>
        <taxon>Arthropoda</taxon>
        <taxon>Hexapoda</taxon>
        <taxon>Collembola</taxon>
        <taxon>Entomobryomorpha</taxon>
        <taxon>Entomobryoidea</taxon>
        <taxon>Orchesellidae</taxon>
        <taxon>Orchesellinae</taxon>
        <taxon>Orchesella</taxon>
    </lineage>
</organism>
<evidence type="ECO:0000256" key="1">
    <source>
        <dbReference type="SAM" id="MobiDB-lite"/>
    </source>
</evidence>
<feature type="compositionally biased region" description="Pro residues" evidence="1">
    <location>
        <begin position="439"/>
        <end position="452"/>
    </location>
</feature>
<accession>A0ABP1RDK9</accession>
<gene>
    <name evidence="3" type="ORF">ODALV1_LOCUS21536</name>
</gene>
<feature type="compositionally biased region" description="Low complexity" evidence="1">
    <location>
        <begin position="596"/>
        <end position="614"/>
    </location>
</feature>
<feature type="compositionally biased region" description="Pro residues" evidence="1">
    <location>
        <begin position="304"/>
        <end position="352"/>
    </location>
</feature>
<feature type="compositionally biased region" description="Polar residues" evidence="1">
    <location>
        <begin position="205"/>
        <end position="215"/>
    </location>
</feature>
<feature type="compositionally biased region" description="Pro residues" evidence="1">
    <location>
        <begin position="366"/>
        <end position="380"/>
    </location>
</feature>
<feature type="region of interest" description="Disordered" evidence="1">
    <location>
        <begin position="24"/>
        <end position="44"/>
    </location>
</feature>
<feature type="region of interest" description="Disordered" evidence="1">
    <location>
        <begin position="649"/>
        <end position="670"/>
    </location>
</feature>
<feature type="domain" description="Zasp-like motif" evidence="2">
    <location>
        <begin position="670"/>
        <end position="695"/>
    </location>
</feature>
<feature type="compositionally biased region" description="Polar residues" evidence="1">
    <location>
        <begin position="751"/>
        <end position="774"/>
    </location>
</feature>
<feature type="region of interest" description="Disordered" evidence="1">
    <location>
        <begin position="87"/>
        <end position="165"/>
    </location>
</feature>
<name>A0ABP1RDK9_9HEXA</name>
<feature type="compositionally biased region" description="Polar residues" evidence="1">
    <location>
        <begin position="491"/>
        <end position="510"/>
    </location>
</feature>
<feature type="region of interest" description="Disordered" evidence="1">
    <location>
        <begin position="589"/>
        <end position="615"/>
    </location>
</feature>
<feature type="compositionally biased region" description="Polar residues" evidence="1">
    <location>
        <begin position="467"/>
        <end position="477"/>
    </location>
</feature>
<dbReference type="Proteomes" id="UP001642540">
    <property type="component" value="Unassembled WGS sequence"/>
</dbReference>
<feature type="region of interest" description="Disordered" evidence="1">
    <location>
        <begin position="751"/>
        <end position="792"/>
    </location>
</feature>
<keyword evidence="4" id="KW-1185">Reference proteome</keyword>
<dbReference type="EMBL" id="CAXLJM020000072">
    <property type="protein sequence ID" value="CAL8126754.1"/>
    <property type="molecule type" value="Genomic_DNA"/>
</dbReference>
<feature type="region of interest" description="Disordered" evidence="1">
    <location>
        <begin position="256"/>
        <end position="539"/>
    </location>
</feature>
<dbReference type="InterPro" id="IPR006643">
    <property type="entry name" value="Zasp-like_motif"/>
</dbReference>
<feature type="compositionally biased region" description="Polar residues" evidence="1">
    <location>
        <begin position="655"/>
        <end position="664"/>
    </location>
</feature>
<comment type="caution">
    <text evidence="3">The sequence shown here is derived from an EMBL/GenBank/DDBJ whole genome shotgun (WGS) entry which is preliminary data.</text>
</comment>
<evidence type="ECO:0000313" key="4">
    <source>
        <dbReference type="Proteomes" id="UP001642540"/>
    </source>
</evidence>
<feature type="region of interest" description="Disordered" evidence="1">
    <location>
        <begin position="62"/>
        <end position="81"/>
    </location>
</feature>
<proteinExistence type="predicted"/>
<evidence type="ECO:0000259" key="2">
    <source>
        <dbReference type="SMART" id="SM00735"/>
    </source>
</evidence>
<dbReference type="SMART" id="SM00735">
    <property type="entry name" value="ZM"/>
    <property type="match status" value="1"/>
</dbReference>
<feature type="region of interest" description="Disordered" evidence="1">
    <location>
        <begin position="201"/>
        <end position="220"/>
    </location>
</feature>
<evidence type="ECO:0000313" key="3">
    <source>
        <dbReference type="EMBL" id="CAL8126754.1"/>
    </source>
</evidence>
<sequence>MPGLGAAATVAAGSKDLPPGVCLDSASTTASANGKPKLDPSDPRVRKLVYSMYRDFLTTYNGEANDIISKKDPAKVSQDSGVGPILESIIIRQRSTQGGGSDSTEPISAEPESQPESETSNGAGAETMPPPPPPPPMMPGTGRLPAVRLNSEIGPRDKGPPSALASAMMKDKKPFTYTPGGIDLSEIRSPRMAKRIQMNAAAEGVTNTPKPSANNPERAPCALPPAALAAMQPQMAIAVFPQGNLNEVLLNRKHNKPVDYAGPQPSMQAAVPRPPPPPVAAVPRPPPPPPAAQFSPPAVMPQSQPSPPTPKSPPPPPSIRNPPSPPPMQSPPPTMQAPTSPPPIQSPPPPPSIIRAPTSPPAIQTPTPPPVARTPPPPPERAATPKSPVPITDSYLGDSRPGSQTSNQEERRSPLDRKSPALEAATTGVGTGCIYIPPIQSPPAPPPPPMPAASPYKAPSSRPAGQTKAQAVSQNIGSIYIPPIGSVPTAPDTQTSGGSSISNGSVDTSRSPPSAQVAPPPPQMIPIPQTPQLNKAPVPWMNSYNRLQNQQADSPPYVHPGYFMPPWAAPPGGRTIPIMMPRELDQTDGQFHFESRPGSAGSGSTTPTGSRTPSQAATHLGRVIPIQIEREAEVRQKGAKIIPIQIEGRPPRAQTPLTPSTPTMNPMRRAVAPPPYNSPMGLYSNQNVMDAYQRQAADAGAGVDRMTIRCESPRMEPAQSKAMRVIQQAAENGYPAAPSAHITHHIPIRTVSQSPTPQSQGSELQMSSQTNVPPSEQKIQEPKKYMGSNIPSRSFKILQAMTADDGQSGTSGSSDM</sequence>
<feature type="compositionally biased region" description="Low complexity" evidence="1">
    <location>
        <begin position="353"/>
        <end position="365"/>
    </location>
</feature>